<proteinExistence type="predicted"/>
<sequence>ACKFDAIHVGENGAAVVDKEKCTNCGACREACPRKLIVEVPYSKKVFVNCSNKDKGPAVTKVCANSCIGCGLCQRTC</sequence>
<dbReference type="InterPro" id="IPR017896">
    <property type="entry name" value="4Fe4S_Fe-S-bd"/>
</dbReference>
<evidence type="ECO:0000256" key="2">
    <source>
        <dbReference type="ARBA" id="ARBA00023004"/>
    </source>
</evidence>
<dbReference type="GO" id="GO:0046872">
    <property type="term" value="F:metal ion binding"/>
    <property type="evidence" value="ECO:0007669"/>
    <property type="project" value="UniProtKB-KW"/>
</dbReference>
<feature type="domain" description="4Fe-4S ferredoxin-type" evidence="4">
    <location>
        <begin position="58"/>
        <end position="77"/>
    </location>
</feature>
<dbReference type="Pfam" id="PF00037">
    <property type="entry name" value="Fer4"/>
    <property type="match status" value="1"/>
</dbReference>
<evidence type="ECO:0000313" key="5">
    <source>
        <dbReference type="EMBL" id="MBD4340468.1"/>
    </source>
</evidence>
<organism evidence="5 6">
    <name type="scientific">Xanthomonas citri pv. citri</name>
    <dbReference type="NCBI Taxonomy" id="611301"/>
    <lineage>
        <taxon>Bacteria</taxon>
        <taxon>Pseudomonadati</taxon>
        <taxon>Pseudomonadota</taxon>
        <taxon>Gammaproteobacteria</taxon>
        <taxon>Lysobacterales</taxon>
        <taxon>Lysobacteraceae</taxon>
        <taxon>Xanthomonas</taxon>
    </lineage>
</organism>
<dbReference type="SUPFAM" id="SSF54862">
    <property type="entry name" value="4Fe-4S ferredoxins"/>
    <property type="match status" value="1"/>
</dbReference>
<dbReference type="Proteomes" id="UP000653002">
    <property type="component" value="Unassembled WGS sequence"/>
</dbReference>
<dbReference type="EMBL" id="JAABFR010002636">
    <property type="protein sequence ID" value="MBD4340468.1"/>
    <property type="molecule type" value="Genomic_DNA"/>
</dbReference>
<comment type="caution">
    <text evidence="5">The sequence shown here is derived from an EMBL/GenBank/DDBJ whole genome shotgun (WGS) entry which is preliminary data.</text>
</comment>
<keyword evidence="1" id="KW-0479">Metal-binding</keyword>
<dbReference type="PROSITE" id="PS51379">
    <property type="entry name" value="4FE4S_FER_2"/>
    <property type="match status" value="2"/>
</dbReference>
<keyword evidence="2" id="KW-0408">Iron</keyword>
<feature type="non-terminal residue" evidence="5">
    <location>
        <position position="1"/>
    </location>
</feature>
<dbReference type="GO" id="GO:0051536">
    <property type="term" value="F:iron-sulfur cluster binding"/>
    <property type="evidence" value="ECO:0007669"/>
    <property type="project" value="UniProtKB-KW"/>
</dbReference>
<dbReference type="Gene3D" id="3.30.70.20">
    <property type="match status" value="1"/>
</dbReference>
<evidence type="ECO:0000256" key="3">
    <source>
        <dbReference type="ARBA" id="ARBA00023014"/>
    </source>
</evidence>
<reference evidence="5" key="1">
    <citation type="submission" date="2020-01" db="EMBL/GenBank/DDBJ databases">
        <authorList>
            <person name="Richard D."/>
        </authorList>
    </citation>
    <scope>NUCLEOTIDE SEQUENCE</scope>
    <source>
        <strain evidence="5">JP541</strain>
    </source>
</reference>
<feature type="domain" description="4Fe-4S ferredoxin-type" evidence="4">
    <location>
        <begin position="13"/>
        <end position="42"/>
    </location>
</feature>
<feature type="non-terminal residue" evidence="5">
    <location>
        <position position="77"/>
    </location>
</feature>
<evidence type="ECO:0000259" key="4">
    <source>
        <dbReference type="PROSITE" id="PS51379"/>
    </source>
</evidence>
<dbReference type="AlphaFoldDB" id="A0A8I0LDT3"/>
<evidence type="ECO:0000256" key="1">
    <source>
        <dbReference type="ARBA" id="ARBA00022723"/>
    </source>
</evidence>
<name>A0A8I0LDT3_XANCI</name>
<accession>A0A8I0LDT3</accession>
<keyword evidence="3" id="KW-0411">Iron-sulfur</keyword>
<protein>
    <submittedName>
        <fullName evidence="5">4Fe-4S dicluster domain-containing protein</fullName>
    </submittedName>
</protein>
<dbReference type="Pfam" id="PF12800">
    <property type="entry name" value="Fer4_4"/>
    <property type="match status" value="1"/>
</dbReference>
<dbReference type="PROSITE" id="PS00198">
    <property type="entry name" value="4FE4S_FER_1"/>
    <property type="match status" value="1"/>
</dbReference>
<dbReference type="InterPro" id="IPR017900">
    <property type="entry name" value="4Fe4S_Fe_S_CS"/>
</dbReference>
<evidence type="ECO:0000313" key="6">
    <source>
        <dbReference type="Proteomes" id="UP000653002"/>
    </source>
</evidence>
<gene>
    <name evidence="5" type="ORF">GUH15_31395</name>
</gene>